<reference evidence="2" key="1">
    <citation type="submission" date="2017-09" db="EMBL/GenBank/DDBJ databases">
        <authorList>
            <person name="Varghese N."/>
            <person name="Submissions S."/>
        </authorList>
    </citation>
    <scope>NUCLEOTIDE SEQUENCE [LARGE SCALE GENOMIC DNA]</scope>
    <source>
        <strain evidence="2">CGMCC 1.8913</strain>
    </source>
</reference>
<protein>
    <submittedName>
        <fullName evidence="1">Uncharacterized protein</fullName>
    </submittedName>
</protein>
<evidence type="ECO:0000313" key="2">
    <source>
        <dbReference type="Proteomes" id="UP000219356"/>
    </source>
</evidence>
<dbReference type="RefSeq" id="WP_097039240.1">
    <property type="nucleotide sequence ID" value="NZ_OBEK01000001.1"/>
</dbReference>
<keyword evidence="2" id="KW-1185">Reference proteome</keyword>
<sequence>MRDTYTEAGLLEQLQLHKGQLLTSISQDDIALDAYLRREARKNEHHSVFRYVLKHYIGLVNPNLTEEFEQTFYHLFQEAARNPDKRGIVELTETLYEVKNRRGNPSMQFPQVTHLLHLLNVHYPIFDPARAAFFGMPSANHLAGFEKKMKRYIEQYSRLYEWNQAILQDSRFDELSDLFDEYFIQPGCKTPSRAKKLDLYLKALVNAH</sequence>
<dbReference type="Proteomes" id="UP000219356">
    <property type="component" value="Unassembled WGS sequence"/>
</dbReference>
<gene>
    <name evidence="1" type="ORF">SAMN05421503_0695</name>
</gene>
<dbReference type="EMBL" id="OBEK01000001">
    <property type="protein sequence ID" value="SNZ04579.1"/>
    <property type="molecule type" value="Genomic_DNA"/>
</dbReference>
<dbReference type="AlphaFoldDB" id="A0A285N567"/>
<evidence type="ECO:0000313" key="1">
    <source>
        <dbReference type="EMBL" id="SNZ04579.1"/>
    </source>
</evidence>
<organism evidence="1 2">
    <name type="scientific">Terribacillus aidingensis</name>
    <dbReference type="NCBI Taxonomy" id="586416"/>
    <lineage>
        <taxon>Bacteria</taxon>
        <taxon>Bacillati</taxon>
        <taxon>Bacillota</taxon>
        <taxon>Bacilli</taxon>
        <taxon>Bacillales</taxon>
        <taxon>Bacillaceae</taxon>
        <taxon>Terribacillus</taxon>
    </lineage>
</organism>
<accession>A0A285N567</accession>
<dbReference type="OrthoDB" id="893450at2"/>
<proteinExistence type="predicted"/>
<name>A0A285N567_9BACI</name>